<protein>
    <submittedName>
        <fullName evidence="1">Uncharacterized protein</fullName>
    </submittedName>
</protein>
<name>A0A218M2X9_9CAUD</name>
<dbReference type="KEGG" id="vg:40085795"/>
<proteinExistence type="predicted"/>
<reference evidence="1 2" key="1">
    <citation type="submission" date="2017-08" db="EMBL/GenBank/DDBJ databases">
        <title>Characterization and complete genome sequence of novel bacteriophage infecting the causal agent of bacterial fruit blotch, Acidovorax citrulli.</title>
        <authorList>
            <person name="Midani A.R."/>
            <person name="Park S.-H."/>
            <person name="Choi T.-J."/>
        </authorList>
    </citation>
    <scope>NUCLEOTIDE SEQUENCE [LARGE SCALE GENOMIC DNA]</scope>
</reference>
<organism evidence="1 2">
    <name type="scientific">Acidovorax phage ACP17</name>
    <dbReference type="NCBI Taxonomy" id="2010329"/>
    <lineage>
        <taxon>Viruses</taxon>
        <taxon>Duplodnaviria</taxon>
        <taxon>Heunggongvirae</taxon>
        <taxon>Uroviricota</taxon>
        <taxon>Caudoviricetes</taxon>
        <taxon>Busanvirus</taxon>
        <taxon>Busanvirus ACP17</taxon>
    </lineage>
</organism>
<evidence type="ECO:0000313" key="2">
    <source>
        <dbReference type="Proteomes" id="UP000224101"/>
    </source>
</evidence>
<evidence type="ECO:0000313" key="1">
    <source>
        <dbReference type="EMBL" id="ASD50390.1"/>
    </source>
</evidence>
<dbReference type="Proteomes" id="UP000224101">
    <property type="component" value="Segment"/>
</dbReference>
<keyword evidence="2" id="KW-1185">Reference proteome</keyword>
<dbReference type="RefSeq" id="YP_009609710.1">
    <property type="nucleotide sequence ID" value="NC_041997.1"/>
</dbReference>
<dbReference type="EMBL" id="KY979132">
    <property type="protein sequence ID" value="ASD50390.1"/>
    <property type="molecule type" value="Genomic_DNA"/>
</dbReference>
<sequence length="79" mass="9046">MTEKKIYEVELHRRVYDNGNGQYITVRPCTDFPGNVLLCVDKSQQEYWGDVRLSIPYGLAAKLGQAMVDAAFDEECKEE</sequence>
<dbReference type="GeneID" id="40085795"/>
<accession>A0A218M2X9</accession>